<proteinExistence type="predicted"/>
<gene>
    <name evidence="1" type="ORF">PPERSA_03813</name>
</gene>
<comment type="caution">
    <text evidence="1">The sequence shown here is derived from an EMBL/GenBank/DDBJ whole genome shotgun (WGS) entry which is preliminary data.</text>
</comment>
<dbReference type="Proteomes" id="UP000054937">
    <property type="component" value="Unassembled WGS sequence"/>
</dbReference>
<accession>A0A0V0QUI5</accession>
<dbReference type="EMBL" id="LDAU01000103">
    <property type="protein sequence ID" value="KRX05876.1"/>
    <property type="molecule type" value="Genomic_DNA"/>
</dbReference>
<name>A0A0V0QUI5_PSEPJ</name>
<keyword evidence="2" id="KW-1185">Reference proteome</keyword>
<reference evidence="1 2" key="1">
    <citation type="journal article" date="2015" name="Sci. Rep.">
        <title>Genome of the facultative scuticociliatosis pathogen Pseudocohnilembus persalinus provides insight into its virulence through horizontal gene transfer.</title>
        <authorList>
            <person name="Xiong J."/>
            <person name="Wang G."/>
            <person name="Cheng J."/>
            <person name="Tian M."/>
            <person name="Pan X."/>
            <person name="Warren A."/>
            <person name="Jiang C."/>
            <person name="Yuan D."/>
            <person name="Miao W."/>
        </authorList>
    </citation>
    <scope>NUCLEOTIDE SEQUENCE [LARGE SCALE GENOMIC DNA]</scope>
    <source>
        <strain evidence="1">36N120E</strain>
    </source>
</reference>
<evidence type="ECO:0000313" key="2">
    <source>
        <dbReference type="Proteomes" id="UP000054937"/>
    </source>
</evidence>
<evidence type="ECO:0000313" key="1">
    <source>
        <dbReference type="EMBL" id="KRX05876.1"/>
    </source>
</evidence>
<organism evidence="1 2">
    <name type="scientific">Pseudocohnilembus persalinus</name>
    <name type="common">Ciliate</name>
    <dbReference type="NCBI Taxonomy" id="266149"/>
    <lineage>
        <taxon>Eukaryota</taxon>
        <taxon>Sar</taxon>
        <taxon>Alveolata</taxon>
        <taxon>Ciliophora</taxon>
        <taxon>Intramacronucleata</taxon>
        <taxon>Oligohymenophorea</taxon>
        <taxon>Scuticociliatia</taxon>
        <taxon>Philasterida</taxon>
        <taxon>Pseudocohnilembidae</taxon>
        <taxon>Pseudocohnilembus</taxon>
    </lineage>
</organism>
<dbReference type="InParanoid" id="A0A0V0QUI5"/>
<dbReference type="AlphaFoldDB" id="A0A0V0QUI5"/>
<sequence length="115" mass="13286">MSLDTTKLKTFKYYGAFLNQNINWENIEEIITADPVKDLEDDKLTALFESIQADSFDYNSPKAAFYLESVLQFFSLKIKKRLGTLQYAIDHDYKGVDTRLKNLQNKGATNLFSMI</sequence>
<protein>
    <submittedName>
        <fullName evidence="1">Uncharacterized protein</fullName>
    </submittedName>
</protein>